<reference evidence="3" key="1">
    <citation type="journal article" date="2024" name="IScience">
        <title>Strigolactones Initiate the Formation of Haustorium-like Structures in Castilleja.</title>
        <authorList>
            <person name="Buerger M."/>
            <person name="Peterson D."/>
            <person name="Chory J."/>
        </authorList>
    </citation>
    <scope>NUCLEOTIDE SEQUENCE [LARGE SCALE GENOMIC DNA]</scope>
</reference>
<gene>
    <name evidence="2" type="ORF">CASFOL_024837</name>
</gene>
<sequence length="74" mass="8349">MIMGKFNLVAIMVVVMLMIFSVTDAEIYPDCSYICAKICSGTPTKTCFDKCRKEYCIDLPPPKGEKPVTSDRKY</sequence>
<keyword evidence="1" id="KW-0732">Signal</keyword>
<evidence type="ECO:0000256" key="1">
    <source>
        <dbReference type="SAM" id="SignalP"/>
    </source>
</evidence>
<dbReference type="Proteomes" id="UP001632038">
    <property type="component" value="Unassembled WGS sequence"/>
</dbReference>
<feature type="signal peptide" evidence="1">
    <location>
        <begin position="1"/>
        <end position="25"/>
    </location>
</feature>
<proteinExistence type="predicted"/>
<name>A0ABD3CPG2_9LAMI</name>
<accession>A0ABD3CPG2</accession>
<feature type="chain" id="PRO_5044762540" description="Plant thionin family protein" evidence="1">
    <location>
        <begin position="26"/>
        <end position="74"/>
    </location>
</feature>
<dbReference type="EMBL" id="JAVIJP010000032">
    <property type="protein sequence ID" value="KAL3631853.1"/>
    <property type="molecule type" value="Genomic_DNA"/>
</dbReference>
<comment type="caution">
    <text evidence="2">The sequence shown here is derived from an EMBL/GenBank/DDBJ whole genome shotgun (WGS) entry which is preliminary data.</text>
</comment>
<evidence type="ECO:0000313" key="3">
    <source>
        <dbReference type="Proteomes" id="UP001632038"/>
    </source>
</evidence>
<organism evidence="2 3">
    <name type="scientific">Castilleja foliolosa</name>
    <dbReference type="NCBI Taxonomy" id="1961234"/>
    <lineage>
        <taxon>Eukaryota</taxon>
        <taxon>Viridiplantae</taxon>
        <taxon>Streptophyta</taxon>
        <taxon>Embryophyta</taxon>
        <taxon>Tracheophyta</taxon>
        <taxon>Spermatophyta</taxon>
        <taxon>Magnoliopsida</taxon>
        <taxon>eudicotyledons</taxon>
        <taxon>Gunneridae</taxon>
        <taxon>Pentapetalae</taxon>
        <taxon>asterids</taxon>
        <taxon>lamiids</taxon>
        <taxon>Lamiales</taxon>
        <taxon>Orobanchaceae</taxon>
        <taxon>Pedicularideae</taxon>
        <taxon>Castillejinae</taxon>
        <taxon>Castilleja</taxon>
    </lineage>
</organism>
<protein>
    <recommendedName>
        <fullName evidence="4">Plant thionin family protein</fullName>
    </recommendedName>
</protein>
<dbReference type="AlphaFoldDB" id="A0ABD3CPG2"/>
<evidence type="ECO:0008006" key="4">
    <source>
        <dbReference type="Google" id="ProtNLM"/>
    </source>
</evidence>
<evidence type="ECO:0000313" key="2">
    <source>
        <dbReference type="EMBL" id="KAL3631853.1"/>
    </source>
</evidence>
<keyword evidence="3" id="KW-1185">Reference proteome</keyword>